<keyword evidence="11" id="KW-1185">Reference proteome</keyword>
<dbReference type="EMBL" id="NNAY01002348">
    <property type="protein sequence ID" value="OXU21493.1"/>
    <property type="molecule type" value="Genomic_DNA"/>
</dbReference>
<comment type="subcellular location">
    <subcellularLocation>
        <location evidence="1">Secreted</location>
        <location evidence="1">Extracellular space</location>
    </subcellularLocation>
</comment>
<dbReference type="PANTHER" id="PTHR24264:SF65">
    <property type="entry name" value="SRCR DOMAIN-CONTAINING PROTEIN"/>
    <property type="match status" value="1"/>
</dbReference>
<evidence type="ECO:0000256" key="5">
    <source>
        <dbReference type="ARBA" id="ARBA00022825"/>
    </source>
</evidence>
<dbReference type="PROSITE" id="PS50240">
    <property type="entry name" value="TRYPSIN_DOM"/>
    <property type="match status" value="1"/>
</dbReference>
<evidence type="ECO:0000256" key="1">
    <source>
        <dbReference type="ARBA" id="ARBA00004239"/>
    </source>
</evidence>
<gene>
    <name evidence="10" type="ORF">TSAR_012145</name>
</gene>
<protein>
    <recommendedName>
        <fullName evidence="7">chymotrypsin</fullName>
        <ecNumber evidence="7">3.4.21.1</ecNumber>
    </recommendedName>
</protein>
<dbReference type="GO" id="GO:0016485">
    <property type="term" value="P:protein processing"/>
    <property type="evidence" value="ECO:0007669"/>
    <property type="project" value="UniProtKB-ARBA"/>
</dbReference>
<keyword evidence="5" id="KW-0720">Serine protease</keyword>
<dbReference type="PRINTS" id="PR00722">
    <property type="entry name" value="CHYMOTRYPSIN"/>
</dbReference>
<dbReference type="FunFam" id="2.40.10.10:FF:000047">
    <property type="entry name" value="Trypsin eta"/>
    <property type="match status" value="1"/>
</dbReference>
<feature type="signal peptide" evidence="8">
    <location>
        <begin position="1"/>
        <end position="17"/>
    </location>
</feature>
<evidence type="ECO:0000259" key="9">
    <source>
        <dbReference type="PROSITE" id="PS50240"/>
    </source>
</evidence>
<dbReference type="InterPro" id="IPR033116">
    <property type="entry name" value="TRYPSIN_SER"/>
</dbReference>
<evidence type="ECO:0000256" key="4">
    <source>
        <dbReference type="ARBA" id="ARBA00022801"/>
    </source>
</evidence>
<dbReference type="PROSITE" id="PS00135">
    <property type="entry name" value="TRYPSIN_SER"/>
    <property type="match status" value="1"/>
</dbReference>
<evidence type="ECO:0000313" key="11">
    <source>
        <dbReference type="Proteomes" id="UP000215335"/>
    </source>
</evidence>
<keyword evidence="8" id="KW-0732">Signal</keyword>
<dbReference type="InterPro" id="IPR001314">
    <property type="entry name" value="Peptidase_S1A"/>
</dbReference>
<keyword evidence="2" id="KW-0964">Secreted</keyword>
<dbReference type="SMART" id="SM00020">
    <property type="entry name" value="Tryp_SPc"/>
    <property type="match status" value="1"/>
</dbReference>
<dbReference type="InterPro" id="IPR001254">
    <property type="entry name" value="Trypsin_dom"/>
</dbReference>
<dbReference type="EC" id="3.4.21.1" evidence="7"/>
<dbReference type="OrthoDB" id="10061449at2759"/>
<evidence type="ECO:0000256" key="3">
    <source>
        <dbReference type="ARBA" id="ARBA00022670"/>
    </source>
</evidence>
<keyword evidence="4" id="KW-0378">Hydrolase</keyword>
<name>A0A232ET09_9HYME</name>
<keyword evidence="3" id="KW-0645">Protease</keyword>
<dbReference type="InterPro" id="IPR043504">
    <property type="entry name" value="Peptidase_S1_PA_chymotrypsin"/>
</dbReference>
<dbReference type="GO" id="GO:0005615">
    <property type="term" value="C:extracellular space"/>
    <property type="evidence" value="ECO:0007669"/>
    <property type="project" value="TreeGrafter"/>
</dbReference>
<reference evidence="10 11" key="1">
    <citation type="journal article" date="2017" name="Curr. Biol.">
        <title>The Evolution of Venom by Co-option of Single-Copy Genes.</title>
        <authorList>
            <person name="Martinson E.O."/>
            <person name="Mrinalini"/>
            <person name="Kelkar Y.D."/>
            <person name="Chang C.H."/>
            <person name="Werren J.H."/>
        </authorList>
    </citation>
    <scope>NUCLEOTIDE SEQUENCE [LARGE SCALE GENOMIC DNA]</scope>
    <source>
        <strain evidence="10 11">Alberta</strain>
        <tissue evidence="10">Whole body</tissue>
    </source>
</reference>
<evidence type="ECO:0000256" key="2">
    <source>
        <dbReference type="ARBA" id="ARBA00022525"/>
    </source>
</evidence>
<accession>A0A232ET09</accession>
<dbReference type="STRING" id="543379.A0A232ET09"/>
<dbReference type="InterPro" id="IPR050127">
    <property type="entry name" value="Serine_Proteases_S1"/>
</dbReference>
<evidence type="ECO:0000313" key="10">
    <source>
        <dbReference type="EMBL" id="OXU21493.1"/>
    </source>
</evidence>
<evidence type="ECO:0000256" key="7">
    <source>
        <dbReference type="ARBA" id="ARBA00044036"/>
    </source>
</evidence>
<dbReference type="InterPro" id="IPR009003">
    <property type="entry name" value="Peptidase_S1_PA"/>
</dbReference>
<dbReference type="Proteomes" id="UP000215335">
    <property type="component" value="Unassembled WGS sequence"/>
</dbReference>
<dbReference type="Gene3D" id="2.40.10.10">
    <property type="entry name" value="Trypsin-like serine proteases"/>
    <property type="match status" value="1"/>
</dbReference>
<dbReference type="AlphaFoldDB" id="A0A232ET09"/>
<dbReference type="CDD" id="cd00190">
    <property type="entry name" value="Tryp_SPc"/>
    <property type="match status" value="1"/>
</dbReference>
<dbReference type="GO" id="GO:0004252">
    <property type="term" value="F:serine-type endopeptidase activity"/>
    <property type="evidence" value="ECO:0007669"/>
    <property type="project" value="UniProtKB-EC"/>
</dbReference>
<organism evidence="10 11">
    <name type="scientific">Trichomalopsis sarcophagae</name>
    <dbReference type="NCBI Taxonomy" id="543379"/>
    <lineage>
        <taxon>Eukaryota</taxon>
        <taxon>Metazoa</taxon>
        <taxon>Ecdysozoa</taxon>
        <taxon>Arthropoda</taxon>
        <taxon>Hexapoda</taxon>
        <taxon>Insecta</taxon>
        <taxon>Pterygota</taxon>
        <taxon>Neoptera</taxon>
        <taxon>Endopterygota</taxon>
        <taxon>Hymenoptera</taxon>
        <taxon>Apocrita</taxon>
        <taxon>Proctotrupomorpha</taxon>
        <taxon>Chalcidoidea</taxon>
        <taxon>Pteromalidae</taxon>
        <taxon>Pteromalinae</taxon>
        <taxon>Trichomalopsis</taxon>
    </lineage>
</organism>
<proteinExistence type="predicted"/>
<comment type="caution">
    <text evidence="10">The sequence shown here is derived from an EMBL/GenBank/DDBJ whole genome shotgun (WGS) entry which is preliminary data.</text>
</comment>
<keyword evidence="6" id="KW-1015">Disulfide bond</keyword>
<feature type="chain" id="PRO_5012556712" description="chymotrypsin" evidence="8">
    <location>
        <begin position="18"/>
        <end position="288"/>
    </location>
</feature>
<evidence type="ECO:0000256" key="8">
    <source>
        <dbReference type="SAM" id="SignalP"/>
    </source>
</evidence>
<sequence>MTSKLIVLACLLAVAHSRVIDVLRRNAHISARVVGGHDAKPGEFPHQVSLQFGIPEIMPSTHFCGGSILNERWILTAVHCLEAIDEIGYLGHFVVKAGKQNISRVEETEQVSFVEKYFKHENYTGTEEEPGTSDIGLIKLKTPLKLNERVAKIALPKKDSEPTGQAILSGWGAISDNGENQDLPQILQTVDLPIISRKECRQAIATIIPGTENLVDETNVCTGPLTGGHSACSGDSGGPLIVKNKNGVAELIGIVSWGVSPCTAPGAPSVYVRVSHFIDWITQKMTSN</sequence>
<dbReference type="PANTHER" id="PTHR24264">
    <property type="entry name" value="TRYPSIN-RELATED"/>
    <property type="match status" value="1"/>
</dbReference>
<dbReference type="Pfam" id="PF00089">
    <property type="entry name" value="Trypsin"/>
    <property type="match status" value="1"/>
</dbReference>
<dbReference type="SUPFAM" id="SSF50494">
    <property type="entry name" value="Trypsin-like serine proteases"/>
    <property type="match status" value="1"/>
</dbReference>
<feature type="domain" description="Peptidase S1" evidence="9">
    <location>
        <begin position="33"/>
        <end position="286"/>
    </location>
</feature>
<evidence type="ECO:0000256" key="6">
    <source>
        <dbReference type="ARBA" id="ARBA00023157"/>
    </source>
</evidence>